<feature type="domain" description="EH" evidence="3">
    <location>
        <begin position="10"/>
        <end position="96"/>
    </location>
</feature>
<feature type="transmembrane region" description="Helical" evidence="2">
    <location>
        <begin position="335"/>
        <end position="353"/>
    </location>
</feature>
<feature type="compositionally biased region" description="Polar residues" evidence="1">
    <location>
        <begin position="256"/>
        <end position="268"/>
    </location>
</feature>
<dbReference type="GeneID" id="106815796"/>
<protein>
    <submittedName>
        <fullName evidence="5">RalBP1-associated Eps domain-containing protein 1-like</fullName>
    </submittedName>
</protein>
<name>A0ABM1EUB8_PRICU</name>
<organism evidence="4 5">
    <name type="scientific">Priapulus caudatus</name>
    <name type="common">Priapulid worm</name>
    <dbReference type="NCBI Taxonomy" id="37621"/>
    <lineage>
        <taxon>Eukaryota</taxon>
        <taxon>Metazoa</taxon>
        <taxon>Ecdysozoa</taxon>
        <taxon>Scalidophora</taxon>
        <taxon>Priapulida</taxon>
        <taxon>Priapulimorpha</taxon>
        <taxon>Priapulimorphida</taxon>
        <taxon>Priapulidae</taxon>
        <taxon>Priapulus</taxon>
    </lineage>
</organism>
<dbReference type="Pfam" id="PF12763">
    <property type="entry name" value="EH"/>
    <property type="match status" value="1"/>
</dbReference>
<feature type="compositionally biased region" description="Low complexity" evidence="1">
    <location>
        <begin position="203"/>
        <end position="233"/>
    </location>
</feature>
<evidence type="ECO:0000259" key="3">
    <source>
        <dbReference type="PROSITE" id="PS50031"/>
    </source>
</evidence>
<accession>A0ABM1EUB8</accession>
<feature type="region of interest" description="Disordered" evidence="1">
    <location>
        <begin position="122"/>
        <end position="239"/>
    </location>
</feature>
<keyword evidence="2" id="KW-0812">Transmembrane</keyword>
<feature type="region of interest" description="Disordered" evidence="1">
    <location>
        <begin position="255"/>
        <end position="294"/>
    </location>
</feature>
<dbReference type="Proteomes" id="UP000695022">
    <property type="component" value="Unplaced"/>
</dbReference>
<dbReference type="Gene3D" id="1.10.238.10">
    <property type="entry name" value="EF-hand"/>
    <property type="match status" value="1"/>
</dbReference>
<sequence>MEALKLNEHEQRVYAELFTSCDVDNSGRVPWTKASEIFRASQLPGDTIQKILEICGAKRLGHFGRSQFYIALKLIAAAQVGLPLTTDTFNSGVELPTPKFARFGVAERPKLQQQQTYPMYGQVAPSAEAESAPSQPALERQQTLPGQLPPPPSKHSRTQSSSRPCELASTTYQQTTGGGAIGNYDHALSPPFSPTDAPSSSMQPLPGQAQQQPLPGQHHQQHPHTQQPYPGQHFVQPFPGQQHNQLHRWEFASPGEKQTNAGSQQQLPSDGHPRLPQQHRSDDDSGEAVSEEEEDVWLITEEQRQYYMNQFLTMQSDVDGLISYHYLSHYLTNLIMWRFGLVMMIFMGILMRYRSSLPPPPRIILDEM</sequence>
<proteinExistence type="predicted"/>
<evidence type="ECO:0000256" key="1">
    <source>
        <dbReference type="SAM" id="MobiDB-lite"/>
    </source>
</evidence>
<reference evidence="5" key="1">
    <citation type="submission" date="2025-08" db="UniProtKB">
        <authorList>
            <consortium name="RefSeq"/>
        </authorList>
    </citation>
    <scope>IDENTIFICATION</scope>
</reference>
<dbReference type="RefSeq" id="XP_014675789.1">
    <property type="nucleotide sequence ID" value="XM_014820303.1"/>
</dbReference>
<keyword evidence="4" id="KW-1185">Reference proteome</keyword>
<dbReference type="SUPFAM" id="SSF47473">
    <property type="entry name" value="EF-hand"/>
    <property type="match status" value="2"/>
</dbReference>
<keyword evidence="2" id="KW-1133">Transmembrane helix</keyword>
<dbReference type="PANTHER" id="PTHR11216">
    <property type="entry name" value="EH DOMAIN"/>
    <property type="match status" value="1"/>
</dbReference>
<gene>
    <name evidence="5" type="primary">LOC106815796</name>
</gene>
<evidence type="ECO:0000256" key="2">
    <source>
        <dbReference type="SAM" id="Phobius"/>
    </source>
</evidence>
<evidence type="ECO:0000313" key="5">
    <source>
        <dbReference type="RefSeq" id="XP_014675789.1"/>
    </source>
</evidence>
<evidence type="ECO:0000313" key="4">
    <source>
        <dbReference type="Proteomes" id="UP000695022"/>
    </source>
</evidence>
<feature type="compositionally biased region" description="Polar residues" evidence="1">
    <location>
        <begin position="158"/>
        <end position="175"/>
    </location>
</feature>
<dbReference type="InterPro" id="IPR000261">
    <property type="entry name" value="EH_dom"/>
</dbReference>
<dbReference type="InterPro" id="IPR011992">
    <property type="entry name" value="EF-hand-dom_pair"/>
</dbReference>
<dbReference type="SMART" id="SM00027">
    <property type="entry name" value="EH"/>
    <property type="match status" value="1"/>
</dbReference>
<dbReference type="PROSITE" id="PS50031">
    <property type="entry name" value="EH"/>
    <property type="match status" value="1"/>
</dbReference>
<feature type="compositionally biased region" description="Acidic residues" evidence="1">
    <location>
        <begin position="284"/>
        <end position="294"/>
    </location>
</feature>
<keyword evidence="2" id="KW-0472">Membrane</keyword>
<dbReference type="PANTHER" id="PTHR11216:SF174">
    <property type="entry name" value="GH06923P"/>
    <property type="match status" value="1"/>
</dbReference>
<feature type="compositionally biased region" description="Low complexity" evidence="1">
    <location>
        <begin position="124"/>
        <end position="146"/>
    </location>
</feature>